<evidence type="ECO:0000256" key="1">
    <source>
        <dbReference type="SAM" id="Phobius"/>
    </source>
</evidence>
<keyword evidence="1" id="KW-0472">Membrane</keyword>
<protein>
    <submittedName>
        <fullName evidence="2">Uncharacterized protein</fullName>
    </submittedName>
</protein>
<evidence type="ECO:0000313" key="3">
    <source>
        <dbReference type="Proteomes" id="UP001549162"/>
    </source>
</evidence>
<reference evidence="2 3" key="1">
    <citation type="submission" date="2024-06" db="EMBL/GenBank/DDBJ databases">
        <title>Genomic Encyclopedia of Type Strains, Phase IV (KMG-IV): sequencing the most valuable type-strain genomes for metagenomic binning, comparative biology and taxonomic classification.</title>
        <authorList>
            <person name="Goeker M."/>
        </authorList>
    </citation>
    <scope>NUCLEOTIDE SEQUENCE [LARGE SCALE GENOMIC DNA]</scope>
    <source>
        <strain evidence="2 3">DSM 21460</strain>
    </source>
</reference>
<keyword evidence="3" id="KW-1185">Reference proteome</keyword>
<keyword evidence="1" id="KW-1133">Transmembrane helix</keyword>
<dbReference type="EMBL" id="JBEPMA010000002">
    <property type="protein sequence ID" value="MET3616930.1"/>
    <property type="molecule type" value="Genomic_DNA"/>
</dbReference>
<comment type="caution">
    <text evidence="2">The sequence shown here is derived from an EMBL/GenBank/DDBJ whole genome shotgun (WGS) entry which is preliminary data.</text>
</comment>
<sequence length="38" mass="3927">MDNKSAYIIAAAIIVGSIIIAFFIAREGAGISGAIFLK</sequence>
<keyword evidence="1" id="KW-0812">Transmembrane</keyword>
<name>A0ABV2J837_9FIRM</name>
<gene>
    <name evidence="2" type="ORF">ABID14_000555</name>
</gene>
<feature type="transmembrane region" description="Helical" evidence="1">
    <location>
        <begin position="6"/>
        <end position="25"/>
    </location>
</feature>
<dbReference type="Proteomes" id="UP001549162">
    <property type="component" value="Unassembled WGS sequence"/>
</dbReference>
<accession>A0ABV2J837</accession>
<proteinExistence type="predicted"/>
<organism evidence="2 3">
    <name type="scientific">Peptoniphilus olsenii</name>
    <dbReference type="NCBI Taxonomy" id="411570"/>
    <lineage>
        <taxon>Bacteria</taxon>
        <taxon>Bacillati</taxon>
        <taxon>Bacillota</taxon>
        <taxon>Tissierellia</taxon>
        <taxon>Tissierellales</taxon>
        <taxon>Peptoniphilaceae</taxon>
        <taxon>Peptoniphilus</taxon>
    </lineage>
</organism>
<evidence type="ECO:0000313" key="2">
    <source>
        <dbReference type="EMBL" id="MET3616930.1"/>
    </source>
</evidence>